<keyword evidence="10" id="KW-0812">Transmembrane</keyword>
<dbReference type="PANTHER" id="PTHR43047">
    <property type="entry name" value="TWO-COMPONENT HISTIDINE PROTEIN KINASE"/>
    <property type="match status" value="1"/>
</dbReference>
<dbReference type="SUPFAM" id="SSF49785">
    <property type="entry name" value="Galactose-binding domain-like"/>
    <property type="match status" value="1"/>
</dbReference>
<evidence type="ECO:0000256" key="9">
    <source>
        <dbReference type="ARBA" id="ARBA00023012"/>
    </source>
</evidence>
<evidence type="ECO:0000256" key="6">
    <source>
        <dbReference type="ARBA" id="ARBA00022741"/>
    </source>
</evidence>
<dbReference type="Pfam" id="PF07695">
    <property type="entry name" value="7TMR-DISM_7TM"/>
    <property type="match status" value="1"/>
</dbReference>
<evidence type="ECO:0000256" key="3">
    <source>
        <dbReference type="ARBA" id="ARBA00012438"/>
    </source>
</evidence>
<dbReference type="GO" id="GO:0005524">
    <property type="term" value="F:ATP binding"/>
    <property type="evidence" value="ECO:0007669"/>
    <property type="project" value="UniProtKB-KW"/>
</dbReference>
<feature type="transmembrane region" description="Helical" evidence="10">
    <location>
        <begin position="237"/>
        <end position="253"/>
    </location>
</feature>
<dbReference type="GO" id="GO:0009927">
    <property type="term" value="F:histidine phosphotransfer kinase activity"/>
    <property type="evidence" value="ECO:0007669"/>
    <property type="project" value="TreeGrafter"/>
</dbReference>
<dbReference type="STRING" id="1850517.A8708_19440"/>
<comment type="subcellular location">
    <subcellularLocation>
        <location evidence="2">Cell membrane</location>
        <topology evidence="2">Multi-pass membrane protein</topology>
    </subcellularLocation>
</comment>
<accession>A0A198AGT8</accession>
<protein>
    <recommendedName>
        <fullName evidence="3">histidine kinase</fullName>
        <ecNumber evidence="3">2.7.13.3</ecNumber>
    </recommendedName>
</protein>
<dbReference type="EC" id="2.7.13.3" evidence="3"/>
<feature type="transmembrane region" description="Helical" evidence="10">
    <location>
        <begin position="364"/>
        <end position="383"/>
    </location>
</feature>
<feature type="transmembrane region" description="Helical" evidence="10">
    <location>
        <begin position="302"/>
        <end position="325"/>
    </location>
</feature>
<comment type="caution">
    <text evidence="12">The sequence shown here is derived from an EMBL/GenBank/DDBJ whole genome shotgun (WGS) entry which is preliminary data.</text>
</comment>
<name>A0A198AGT8_9BACL</name>
<dbReference type="Pfam" id="PF02518">
    <property type="entry name" value="HATPase_c"/>
    <property type="match status" value="1"/>
</dbReference>
<evidence type="ECO:0000256" key="8">
    <source>
        <dbReference type="ARBA" id="ARBA00022840"/>
    </source>
</evidence>
<dbReference type="PROSITE" id="PS50109">
    <property type="entry name" value="HIS_KIN"/>
    <property type="match status" value="1"/>
</dbReference>
<feature type="transmembrane region" description="Helical" evidence="10">
    <location>
        <begin position="208"/>
        <end position="230"/>
    </location>
</feature>
<keyword evidence="9" id="KW-0902">Two-component regulatory system</keyword>
<dbReference type="FunFam" id="3.30.565.10:FF:000006">
    <property type="entry name" value="Sensor histidine kinase WalK"/>
    <property type="match status" value="1"/>
</dbReference>
<dbReference type="Pfam" id="PF00512">
    <property type="entry name" value="HisKA"/>
    <property type="match status" value="1"/>
</dbReference>
<keyword evidence="8" id="KW-0067">ATP-binding</keyword>
<feature type="domain" description="Histidine kinase" evidence="11">
    <location>
        <begin position="461"/>
        <end position="690"/>
    </location>
</feature>
<dbReference type="SMART" id="SM00387">
    <property type="entry name" value="HATPase_c"/>
    <property type="match status" value="1"/>
</dbReference>
<evidence type="ECO:0000256" key="2">
    <source>
        <dbReference type="ARBA" id="ARBA00004651"/>
    </source>
</evidence>
<dbReference type="InterPro" id="IPR036097">
    <property type="entry name" value="HisK_dim/P_sf"/>
</dbReference>
<dbReference type="InterPro" id="IPR011623">
    <property type="entry name" value="7TMR_DISM_rcpt_extracell_dom1"/>
</dbReference>
<dbReference type="EMBL" id="LYPB01000050">
    <property type="protein sequence ID" value="OAS20709.1"/>
    <property type="molecule type" value="Genomic_DNA"/>
</dbReference>
<comment type="catalytic activity">
    <reaction evidence="1">
        <text>ATP + protein L-histidine = ADP + protein N-phospho-L-histidine.</text>
        <dbReference type="EC" id="2.7.13.3"/>
    </reaction>
</comment>
<dbReference type="InterPro" id="IPR004358">
    <property type="entry name" value="Sig_transdc_His_kin-like_C"/>
</dbReference>
<dbReference type="InterPro" id="IPR003661">
    <property type="entry name" value="HisK_dim/P_dom"/>
</dbReference>
<dbReference type="GO" id="GO:0000155">
    <property type="term" value="F:phosphorelay sensor kinase activity"/>
    <property type="evidence" value="ECO:0007669"/>
    <property type="project" value="InterPro"/>
</dbReference>
<keyword evidence="10" id="KW-1133">Transmembrane helix</keyword>
<keyword evidence="10" id="KW-0472">Membrane</keyword>
<dbReference type="SUPFAM" id="SSF47384">
    <property type="entry name" value="Homodimeric domain of signal transducing histidine kinase"/>
    <property type="match status" value="1"/>
</dbReference>
<evidence type="ECO:0000313" key="12">
    <source>
        <dbReference type="EMBL" id="OAS20709.1"/>
    </source>
</evidence>
<feature type="transmembrane region" description="Helical" evidence="10">
    <location>
        <begin position="273"/>
        <end position="290"/>
    </location>
</feature>
<proteinExistence type="predicted"/>
<gene>
    <name evidence="12" type="ORF">A8708_19440</name>
</gene>
<reference evidence="12 13" key="1">
    <citation type="submission" date="2016-05" db="EMBL/GenBank/DDBJ databases">
        <title>Paenibacillus sp. 1ZS3-15 nov., isolated from the rhizosphere soil.</title>
        <authorList>
            <person name="Zhang X.X."/>
            <person name="Zhang J."/>
        </authorList>
    </citation>
    <scope>NUCLEOTIDE SEQUENCE [LARGE SCALE GENOMIC DNA]</scope>
    <source>
        <strain evidence="12 13">1ZS3-15</strain>
    </source>
</reference>
<dbReference type="PANTHER" id="PTHR43047:SF72">
    <property type="entry name" value="OSMOSENSING HISTIDINE PROTEIN KINASE SLN1"/>
    <property type="match status" value="1"/>
</dbReference>
<organism evidence="12 13">
    <name type="scientific">Paenibacillus oryzisoli</name>
    <dbReference type="NCBI Taxonomy" id="1850517"/>
    <lineage>
        <taxon>Bacteria</taxon>
        <taxon>Bacillati</taxon>
        <taxon>Bacillota</taxon>
        <taxon>Bacilli</taxon>
        <taxon>Bacillales</taxon>
        <taxon>Paenibacillaceae</taxon>
        <taxon>Paenibacillus</taxon>
    </lineage>
</organism>
<sequence length="692" mass="78489">MIVIYRYGLILFILTITILAGGSTVTAESENNVLVRHGAVDISSVNYPIEAISLEGEWAFYKNQLLTPEQITSHAEEPDYIQIPQSWDKQRINEQLLTEVKVGTYRLQLKLSKYEIGQQKALFLSDIASAYTVWVDGHMLGGVGVVGEMMTEEVPQSRAKLIFFEPKSTEVEVVIQASNYRFRSEGAIKEIKFGDGDHLLAYMVKKKLMAALTIGGLLVIGLYHLIIYGIRRSDRSTLFVGLLAIDIGVRGWIRDTYLVDILAPFMSWETIVKLDYLTGHIAYMFLVMLMNRMFPQEMNRRVAVLSHVLTSVFSMYILLMPASVYTKTLPIQFGIMLLISMYTIGYVCICAVKRRREGALINMIGYIIIVISCVNDVMLFQRMIVSAEILYDAIFIFVLLQAIIISYRYSRLFNHNAALSSDLQLLNQTLELKVEDRTADLHRKNKELAQMHHSRTEMLANISHDMGSPLIGIQMNMQLMKDGLVHAADQPEFVQSLLDKAAYVKRLNDDLFELSLLESGQLQFQFKRYQLRSYMEDLIPRMKADLASQHITLRIGSLETLLEKNEAWIDADAKRIKQVLNNYVGNAVKFSRSLNSTIVINCRIVPTNDKGDAVPYEVVIEVKDQGPGIEEEELSHVFERFYRKIEGNASGSGLGLAIVKEIVERHQGRVGVVSKLGEGSTFLFTLPVYRME</sequence>
<evidence type="ECO:0000256" key="4">
    <source>
        <dbReference type="ARBA" id="ARBA00022553"/>
    </source>
</evidence>
<keyword evidence="6" id="KW-0547">Nucleotide-binding</keyword>
<dbReference type="AlphaFoldDB" id="A0A198AGT8"/>
<dbReference type="OrthoDB" id="9809348at2"/>
<feature type="transmembrane region" description="Helical" evidence="10">
    <location>
        <begin position="389"/>
        <end position="407"/>
    </location>
</feature>
<dbReference type="Gene3D" id="1.10.287.130">
    <property type="match status" value="1"/>
</dbReference>
<evidence type="ECO:0000256" key="10">
    <source>
        <dbReference type="SAM" id="Phobius"/>
    </source>
</evidence>
<keyword evidence="7" id="KW-0418">Kinase</keyword>
<dbReference type="SUPFAM" id="SSF55874">
    <property type="entry name" value="ATPase domain of HSP90 chaperone/DNA topoisomerase II/histidine kinase"/>
    <property type="match status" value="1"/>
</dbReference>
<keyword evidence="13" id="KW-1185">Reference proteome</keyword>
<dbReference type="GO" id="GO:0005886">
    <property type="term" value="C:plasma membrane"/>
    <property type="evidence" value="ECO:0007669"/>
    <property type="project" value="UniProtKB-SubCell"/>
</dbReference>
<dbReference type="InterPro" id="IPR036890">
    <property type="entry name" value="HATPase_C_sf"/>
</dbReference>
<evidence type="ECO:0000256" key="1">
    <source>
        <dbReference type="ARBA" id="ARBA00000085"/>
    </source>
</evidence>
<feature type="transmembrane region" description="Helical" evidence="10">
    <location>
        <begin position="331"/>
        <end position="352"/>
    </location>
</feature>
<evidence type="ECO:0000256" key="7">
    <source>
        <dbReference type="ARBA" id="ARBA00022777"/>
    </source>
</evidence>
<keyword evidence="5" id="KW-0808">Transferase</keyword>
<dbReference type="Gene3D" id="2.60.120.260">
    <property type="entry name" value="Galactose-binding domain-like"/>
    <property type="match status" value="1"/>
</dbReference>
<dbReference type="InterPro" id="IPR005467">
    <property type="entry name" value="His_kinase_dom"/>
</dbReference>
<dbReference type="InterPro" id="IPR008979">
    <property type="entry name" value="Galactose-bd-like_sf"/>
</dbReference>
<dbReference type="Proteomes" id="UP000078454">
    <property type="component" value="Unassembled WGS sequence"/>
</dbReference>
<dbReference type="InterPro" id="IPR003594">
    <property type="entry name" value="HATPase_dom"/>
</dbReference>
<keyword evidence="4" id="KW-0597">Phosphoprotein</keyword>
<dbReference type="SMART" id="SM00388">
    <property type="entry name" value="HisKA"/>
    <property type="match status" value="1"/>
</dbReference>
<evidence type="ECO:0000259" key="11">
    <source>
        <dbReference type="PROSITE" id="PS50109"/>
    </source>
</evidence>
<dbReference type="RefSeq" id="WP_068663333.1">
    <property type="nucleotide sequence ID" value="NZ_LYPB01000050.1"/>
</dbReference>
<evidence type="ECO:0000313" key="13">
    <source>
        <dbReference type="Proteomes" id="UP000078454"/>
    </source>
</evidence>
<dbReference type="CDD" id="cd00082">
    <property type="entry name" value="HisKA"/>
    <property type="match status" value="1"/>
</dbReference>
<dbReference type="Gene3D" id="3.30.565.10">
    <property type="entry name" value="Histidine kinase-like ATPase, C-terminal domain"/>
    <property type="match status" value="1"/>
</dbReference>
<evidence type="ECO:0000256" key="5">
    <source>
        <dbReference type="ARBA" id="ARBA00022679"/>
    </source>
</evidence>
<dbReference type="PRINTS" id="PR00344">
    <property type="entry name" value="BCTRLSENSOR"/>
</dbReference>